<reference evidence="11" key="2">
    <citation type="submission" date="2020-06" db="EMBL/GenBank/DDBJ databases">
        <title>Isolation of Planomicrobium glaciei.</title>
        <authorList>
            <person name="Malisova L."/>
            <person name="Safrankova R."/>
            <person name="Jakubu V."/>
            <person name="Spanelova P."/>
        </authorList>
    </citation>
    <scope>NUCLEOTIDE SEQUENCE [LARGE SCALE GENOMIC DNA]</scope>
    <source>
        <strain evidence="11">NRL-ATB46093</strain>
    </source>
</reference>
<dbReference type="Gene3D" id="3.40.1160.10">
    <property type="entry name" value="Acetylglutamate kinase-like"/>
    <property type="match status" value="1"/>
</dbReference>
<dbReference type="FunFam" id="3.40.1160.10:FF:000018">
    <property type="entry name" value="Glutamate 5-kinase"/>
    <property type="match status" value="1"/>
</dbReference>
<dbReference type="AlphaFoldDB" id="A0A7H8Q9S7"/>
<dbReference type="InterPro" id="IPR002478">
    <property type="entry name" value="PUA"/>
</dbReference>
<evidence type="ECO:0000256" key="2">
    <source>
        <dbReference type="ARBA" id="ARBA00022605"/>
    </source>
</evidence>
<protein>
    <recommendedName>
        <fullName evidence="8">Glutamate 5-kinase</fullName>
        <ecNumber evidence="8">2.7.2.11</ecNumber>
    </recommendedName>
    <alternativeName>
        <fullName evidence="8">Gamma-glutamyl kinase</fullName>
        <shortName evidence="8">GK</shortName>
    </alternativeName>
</protein>
<dbReference type="InterPro" id="IPR019797">
    <property type="entry name" value="Glutamate_5-kinase_CS"/>
</dbReference>
<reference evidence="10 11" key="1">
    <citation type="submission" date="2020-04" db="EMBL/GenBank/DDBJ databases">
        <authorList>
            <person name="Pajer P."/>
            <person name="Broz P."/>
        </authorList>
    </citation>
    <scope>NUCLEOTIDE SEQUENCE [LARGE SCALE GENOMIC DNA]</scope>
    <source>
        <strain evidence="11">NRL-ATB46093</strain>
    </source>
</reference>
<dbReference type="InterPro" id="IPR015947">
    <property type="entry name" value="PUA-like_sf"/>
</dbReference>
<dbReference type="SUPFAM" id="SSF53633">
    <property type="entry name" value="Carbamate kinase-like"/>
    <property type="match status" value="1"/>
</dbReference>
<dbReference type="NCBIfam" id="TIGR01027">
    <property type="entry name" value="proB"/>
    <property type="match status" value="1"/>
</dbReference>
<keyword evidence="5 8" id="KW-0547">Nucleotide-binding</keyword>
<proteinExistence type="inferred from homology"/>
<keyword evidence="7 8" id="KW-0067">ATP-binding</keyword>
<dbReference type="GO" id="GO:0003723">
    <property type="term" value="F:RNA binding"/>
    <property type="evidence" value="ECO:0007669"/>
    <property type="project" value="InterPro"/>
</dbReference>
<evidence type="ECO:0000256" key="8">
    <source>
        <dbReference type="HAMAP-Rule" id="MF_00456"/>
    </source>
</evidence>
<evidence type="ECO:0000256" key="7">
    <source>
        <dbReference type="ARBA" id="ARBA00022840"/>
    </source>
</evidence>
<dbReference type="Gene3D" id="2.30.130.10">
    <property type="entry name" value="PUA domain"/>
    <property type="match status" value="1"/>
</dbReference>
<dbReference type="Proteomes" id="UP000509222">
    <property type="component" value="Chromosome"/>
</dbReference>
<dbReference type="CDD" id="cd21157">
    <property type="entry name" value="PUA_G5K"/>
    <property type="match status" value="1"/>
</dbReference>
<dbReference type="Pfam" id="PF00696">
    <property type="entry name" value="AA_kinase"/>
    <property type="match status" value="1"/>
</dbReference>
<evidence type="ECO:0000256" key="5">
    <source>
        <dbReference type="ARBA" id="ARBA00022741"/>
    </source>
</evidence>
<comment type="pathway">
    <text evidence="8">Amino-acid biosynthesis; L-proline biosynthesis; L-glutamate 5-semialdehyde from L-glutamate: step 1/2.</text>
</comment>
<dbReference type="InterPro" id="IPR011529">
    <property type="entry name" value="Glu_5kinase"/>
</dbReference>
<feature type="binding site" evidence="8">
    <location>
        <begin position="210"/>
        <end position="216"/>
    </location>
    <ligand>
        <name>ATP</name>
        <dbReference type="ChEBI" id="CHEBI:30616"/>
    </ligand>
</feature>
<dbReference type="GO" id="GO:0055129">
    <property type="term" value="P:L-proline biosynthetic process"/>
    <property type="evidence" value="ECO:0007669"/>
    <property type="project" value="UniProtKB-UniRule"/>
</dbReference>
<comment type="subcellular location">
    <subcellularLocation>
        <location evidence="8">Cytoplasm</location>
    </subcellularLocation>
</comment>
<feature type="domain" description="PUA" evidence="9">
    <location>
        <begin position="277"/>
        <end position="360"/>
    </location>
</feature>
<gene>
    <name evidence="8" type="primary">proB</name>
    <name evidence="10" type="ORF">HF394_06365</name>
</gene>
<dbReference type="PANTHER" id="PTHR43654:SF1">
    <property type="entry name" value="ISOPENTENYL PHOSPHATE KINASE"/>
    <property type="match status" value="1"/>
</dbReference>
<dbReference type="GO" id="GO:0004349">
    <property type="term" value="F:glutamate 5-kinase activity"/>
    <property type="evidence" value="ECO:0007669"/>
    <property type="project" value="UniProtKB-UniRule"/>
</dbReference>
<accession>A0A7H8Q9S7</accession>
<name>A0A7H8Q9S7_9BACL</name>
<keyword evidence="1 8" id="KW-0963">Cytoplasm</keyword>
<dbReference type="InterPro" id="IPR005715">
    <property type="entry name" value="Glu_5kinase/COase_Synthase"/>
</dbReference>
<comment type="catalytic activity">
    <reaction evidence="8">
        <text>L-glutamate + ATP = L-glutamyl 5-phosphate + ADP</text>
        <dbReference type="Rhea" id="RHEA:14877"/>
        <dbReference type="ChEBI" id="CHEBI:29985"/>
        <dbReference type="ChEBI" id="CHEBI:30616"/>
        <dbReference type="ChEBI" id="CHEBI:58274"/>
        <dbReference type="ChEBI" id="CHEBI:456216"/>
        <dbReference type="EC" id="2.7.2.11"/>
    </reaction>
</comment>
<feature type="binding site" evidence="8">
    <location>
        <position position="9"/>
    </location>
    <ligand>
        <name>ATP</name>
        <dbReference type="ChEBI" id="CHEBI:30616"/>
    </ligand>
</feature>
<keyword evidence="11" id="KW-1185">Reference proteome</keyword>
<dbReference type="EC" id="2.7.2.11" evidence="8"/>
<feature type="binding site" evidence="8">
    <location>
        <position position="49"/>
    </location>
    <ligand>
        <name>substrate</name>
    </ligand>
</feature>
<dbReference type="PIRSF" id="PIRSF000729">
    <property type="entry name" value="GK"/>
    <property type="match status" value="1"/>
</dbReference>
<organism evidence="10 11">
    <name type="scientific">Planococcus glaciei</name>
    <dbReference type="NCBI Taxonomy" id="459472"/>
    <lineage>
        <taxon>Bacteria</taxon>
        <taxon>Bacillati</taxon>
        <taxon>Bacillota</taxon>
        <taxon>Bacilli</taxon>
        <taxon>Bacillales</taxon>
        <taxon>Caryophanaceae</taxon>
        <taxon>Planococcus</taxon>
    </lineage>
</organism>
<keyword evidence="3 8" id="KW-0641">Proline biosynthesis</keyword>
<evidence type="ECO:0000256" key="3">
    <source>
        <dbReference type="ARBA" id="ARBA00022650"/>
    </source>
</evidence>
<dbReference type="UniPathway" id="UPA00098">
    <property type="reaction ID" value="UER00359"/>
</dbReference>
<evidence type="ECO:0000259" key="9">
    <source>
        <dbReference type="SMART" id="SM00359"/>
    </source>
</evidence>
<evidence type="ECO:0000256" key="1">
    <source>
        <dbReference type="ARBA" id="ARBA00022490"/>
    </source>
</evidence>
<keyword evidence="4 8" id="KW-0808">Transferase</keyword>
<dbReference type="PROSITE" id="PS50890">
    <property type="entry name" value="PUA"/>
    <property type="match status" value="1"/>
</dbReference>
<evidence type="ECO:0000256" key="4">
    <source>
        <dbReference type="ARBA" id="ARBA00022679"/>
    </source>
</evidence>
<keyword evidence="2 8" id="KW-0028">Amino-acid biosynthesis</keyword>
<comment type="function">
    <text evidence="8">Catalyzes the transfer of a phosphate group to glutamate to form L-glutamate 5-phosphate.</text>
</comment>
<dbReference type="PRINTS" id="PR00474">
    <property type="entry name" value="GLU5KINASE"/>
</dbReference>
<dbReference type="RefSeq" id="WP_176294293.1">
    <property type="nucleotide sequence ID" value="NZ_CP051177.1"/>
</dbReference>
<feature type="binding site" evidence="8">
    <location>
        <position position="148"/>
    </location>
    <ligand>
        <name>substrate</name>
    </ligand>
</feature>
<dbReference type="PANTHER" id="PTHR43654">
    <property type="entry name" value="GLUTAMATE 5-KINASE"/>
    <property type="match status" value="1"/>
</dbReference>
<keyword evidence="6 8" id="KW-0418">Kinase</keyword>
<dbReference type="InterPro" id="IPR041739">
    <property type="entry name" value="G5K_ProB"/>
</dbReference>
<evidence type="ECO:0000256" key="6">
    <source>
        <dbReference type="ARBA" id="ARBA00022777"/>
    </source>
</evidence>
<dbReference type="EMBL" id="CP051177">
    <property type="protein sequence ID" value="QKX50241.1"/>
    <property type="molecule type" value="Genomic_DNA"/>
</dbReference>
<dbReference type="InterPro" id="IPR036393">
    <property type="entry name" value="AceGlu_kinase-like_sf"/>
</dbReference>
<feature type="binding site" evidence="8">
    <location>
        <position position="136"/>
    </location>
    <ligand>
        <name>substrate</name>
    </ligand>
</feature>
<evidence type="ECO:0000313" key="10">
    <source>
        <dbReference type="EMBL" id="QKX50241.1"/>
    </source>
</evidence>
<dbReference type="GO" id="GO:0005524">
    <property type="term" value="F:ATP binding"/>
    <property type="evidence" value="ECO:0007669"/>
    <property type="project" value="UniProtKB-KW"/>
</dbReference>
<dbReference type="SUPFAM" id="SSF88697">
    <property type="entry name" value="PUA domain-like"/>
    <property type="match status" value="1"/>
</dbReference>
<sequence length="377" mass="40232">MKKKRIVVKIGSSSLTNVNGGLCLEKLQEHVEALARLKEAGHEVILVSSGAVAAGFTDLGYAMRPVSIVGKQAAASVGQGQLLQAYSEEFKKHRVVSAQLLLTRQNLLAKDLYQNAEATLSELLKRKVLPIINENDSVSVEGLTFGDNDMLSALVSGLVQAQLLVILTDINGIYRENPRTNPNAERYDFLSEIPDELIEATSSEGSELGTGGMKSKVEAAQTALALGAQVFIGTGAGSEKLLKILEGDGDGTYIGDDPQATVKNSKQWLALHSIPLGKIKVDNGAALAISEQGRSLLPVGVIDIAGNFTANDVVEVIDPAGQIVGRGQVNYSSEELLEIKGLCSQEANVITKTGKRQVVIHRNQWFSHTGKGTITHE</sequence>
<dbReference type="InterPro" id="IPR001057">
    <property type="entry name" value="Glu/AcGlu_kinase"/>
</dbReference>
<dbReference type="InterPro" id="IPR036974">
    <property type="entry name" value="PUA_sf"/>
</dbReference>
<evidence type="ECO:0000313" key="11">
    <source>
        <dbReference type="Proteomes" id="UP000509222"/>
    </source>
</evidence>
<dbReference type="CDD" id="cd04242">
    <property type="entry name" value="AAK_G5K_ProB"/>
    <property type="match status" value="1"/>
</dbReference>
<dbReference type="InterPro" id="IPR001048">
    <property type="entry name" value="Asp/Glu/Uridylate_kinase"/>
</dbReference>
<dbReference type="PROSITE" id="PS00902">
    <property type="entry name" value="GLUTAMATE_5_KINASE"/>
    <property type="match status" value="1"/>
</dbReference>
<feature type="binding site" evidence="8">
    <location>
        <begin position="168"/>
        <end position="169"/>
    </location>
    <ligand>
        <name>ATP</name>
        <dbReference type="ChEBI" id="CHEBI:30616"/>
    </ligand>
</feature>
<dbReference type="Pfam" id="PF01472">
    <property type="entry name" value="PUA"/>
    <property type="match status" value="1"/>
</dbReference>
<dbReference type="SMART" id="SM00359">
    <property type="entry name" value="PUA"/>
    <property type="match status" value="1"/>
</dbReference>
<dbReference type="GO" id="GO:0005829">
    <property type="term" value="C:cytosol"/>
    <property type="evidence" value="ECO:0007669"/>
    <property type="project" value="TreeGrafter"/>
</dbReference>
<comment type="similarity">
    <text evidence="8">Belongs to the glutamate 5-kinase family.</text>
</comment>
<dbReference type="HAMAP" id="MF_00456">
    <property type="entry name" value="ProB"/>
    <property type="match status" value="1"/>
</dbReference>